<dbReference type="PANTHER" id="PTHR42945:SF9">
    <property type="entry name" value="HISTIDINE BIOSYNTHESIS BIFUNCTIONAL PROTEIN HISIE"/>
    <property type="match status" value="1"/>
</dbReference>
<comment type="similarity">
    <text evidence="6 15">In the C-terminal section; belongs to the PRA-PH family.</text>
</comment>
<dbReference type="HAMAP" id="MF_01020">
    <property type="entry name" value="HisE"/>
    <property type="match status" value="1"/>
</dbReference>
<evidence type="ECO:0000313" key="18">
    <source>
        <dbReference type="Proteomes" id="UP000031830"/>
    </source>
</evidence>
<evidence type="ECO:0000313" key="17">
    <source>
        <dbReference type="EMBL" id="AJI53919.1"/>
    </source>
</evidence>
<dbReference type="Proteomes" id="UP000031830">
    <property type="component" value="Chromosome"/>
</dbReference>
<evidence type="ECO:0000256" key="1">
    <source>
        <dbReference type="ARBA" id="ARBA00000024"/>
    </source>
</evidence>
<dbReference type="KEGG" id="fpz:LA55_1297"/>
<evidence type="ECO:0000256" key="6">
    <source>
        <dbReference type="ARBA" id="ARBA00007731"/>
    </source>
</evidence>
<reference evidence="17 18" key="1">
    <citation type="journal article" date="2015" name="Genome Announc.">
        <title>Genome sequencing of 18 francisella strains to aid in assay development and testing.</title>
        <authorList>
            <person name="Johnson S.L."/>
            <person name="Daligault H.E."/>
            <person name="Davenport K.W."/>
            <person name="Coyne S.R."/>
            <person name="Frey K.G."/>
            <person name="Koroleva G.I."/>
            <person name="Broomall S.M."/>
            <person name="Bishop-Lilly K.A."/>
            <person name="Bruce D.C."/>
            <person name="Chertkov O."/>
            <person name="Freitas T."/>
            <person name="Jaissle J."/>
            <person name="Ladner J.T."/>
            <person name="Rosenzweig C.N."/>
            <person name="Gibbons H.S."/>
            <person name="Palacios G.F."/>
            <person name="Redden C.L."/>
            <person name="Xu Y."/>
            <person name="Minogue T.D."/>
            <person name="Chain P.S."/>
        </authorList>
    </citation>
    <scope>NUCLEOTIDE SEQUENCE [LARGE SCALE GENOMIC DNA]</scope>
    <source>
        <strain evidence="17 18">GA01-2794</strain>
    </source>
</reference>
<feature type="region of interest" description="Phosphoribosyl-AMP cyclohydrolase" evidence="15">
    <location>
        <begin position="1"/>
        <end position="115"/>
    </location>
</feature>
<keyword evidence="9 15" id="KW-0028">Amino-acid biosynthesis</keyword>
<dbReference type="FunFam" id="3.10.20.810:FF:000001">
    <property type="entry name" value="Histidine biosynthesis bifunctional protein HisIE"/>
    <property type="match status" value="1"/>
</dbReference>
<evidence type="ECO:0000256" key="14">
    <source>
        <dbReference type="ARBA" id="ARBA00023268"/>
    </source>
</evidence>
<dbReference type="EC" id="3.6.1.31" evidence="15"/>
<organism evidence="17 18">
    <name type="scientific">Francisella philomiragia</name>
    <dbReference type="NCBI Taxonomy" id="28110"/>
    <lineage>
        <taxon>Bacteria</taxon>
        <taxon>Pseudomonadati</taxon>
        <taxon>Pseudomonadota</taxon>
        <taxon>Gammaproteobacteria</taxon>
        <taxon>Thiotrichales</taxon>
        <taxon>Francisellaceae</taxon>
        <taxon>Francisella</taxon>
    </lineage>
</organism>
<dbReference type="EC" id="3.5.4.19" evidence="15"/>
<dbReference type="InterPro" id="IPR008179">
    <property type="entry name" value="HisE"/>
</dbReference>
<dbReference type="EMBL" id="CP009440">
    <property type="protein sequence ID" value="AJI53919.1"/>
    <property type="molecule type" value="Genomic_DNA"/>
</dbReference>
<dbReference type="NCBIfam" id="NF002747">
    <property type="entry name" value="PRK02759.1"/>
    <property type="match status" value="1"/>
</dbReference>
<dbReference type="InterPro" id="IPR023019">
    <property type="entry name" value="His_synth_HisIE"/>
</dbReference>
<dbReference type="Gene3D" id="3.10.20.810">
    <property type="entry name" value="Phosphoribosyl-AMP cyclohydrolase"/>
    <property type="match status" value="1"/>
</dbReference>
<evidence type="ECO:0000256" key="10">
    <source>
        <dbReference type="ARBA" id="ARBA00022741"/>
    </source>
</evidence>
<feature type="domain" description="Phosphoribosyl-AMP cyclohydrolase" evidence="16">
    <location>
        <begin position="32"/>
        <end position="105"/>
    </location>
</feature>
<dbReference type="Pfam" id="PF01503">
    <property type="entry name" value="PRA-PH"/>
    <property type="match status" value="1"/>
</dbReference>
<comment type="catalytic activity">
    <reaction evidence="1 15">
        <text>1-(5-phospho-beta-D-ribosyl)-5'-AMP + H2O = 1-(5-phospho-beta-D-ribosyl)-5-[(5-phospho-beta-D-ribosylamino)methylideneamino]imidazole-4-carboxamide</text>
        <dbReference type="Rhea" id="RHEA:20049"/>
        <dbReference type="ChEBI" id="CHEBI:15377"/>
        <dbReference type="ChEBI" id="CHEBI:58435"/>
        <dbReference type="ChEBI" id="CHEBI:59457"/>
        <dbReference type="EC" id="3.5.4.19"/>
    </reaction>
</comment>
<comment type="similarity">
    <text evidence="7 15">In the N-terminal section; belongs to the PRA-CH family.</text>
</comment>
<comment type="subcellular location">
    <subcellularLocation>
        <location evidence="3 15">Cytoplasm</location>
    </subcellularLocation>
</comment>
<dbReference type="SUPFAM" id="SSF141734">
    <property type="entry name" value="HisI-like"/>
    <property type="match status" value="1"/>
</dbReference>
<dbReference type="GO" id="GO:0005737">
    <property type="term" value="C:cytoplasm"/>
    <property type="evidence" value="ECO:0007669"/>
    <property type="project" value="UniProtKB-SubCell"/>
</dbReference>
<dbReference type="UniPathway" id="UPA00031">
    <property type="reaction ID" value="UER00007"/>
</dbReference>
<dbReference type="AlphaFoldDB" id="A0A0B6CTZ6"/>
<dbReference type="RefSeq" id="WP_044526423.1">
    <property type="nucleotide sequence ID" value="NZ_CP009440.1"/>
</dbReference>
<keyword evidence="10 15" id="KW-0547">Nucleotide-binding</keyword>
<dbReference type="InterPro" id="IPR002496">
    <property type="entry name" value="PRib_AMP_CycHydrolase_dom"/>
</dbReference>
<name>A0A0B6CTZ6_9GAMM</name>
<evidence type="ECO:0000256" key="13">
    <source>
        <dbReference type="ARBA" id="ARBA00023102"/>
    </source>
</evidence>
<evidence type="ECO:0000256" key="4">
    <source>
        <dbReference type="ARBA" id="ARBA00005169"/>
    </source>
</evidence>
<evidence type="ECO:0000256" key="2">
    <source>
        <dbReference type="ARBA" id="ARBA00001460"/>
    </source>
</evidence>
<keyword evidence="11 15" id="KW-0378">Hydrolase</keyword>
<accession>A0A0B6CTZ6</accession>
<keyword evidence="14 15" id="KW-0511">Multifunctional enzyme</keyword>
<sequence length="207" mass="23297">MDNKIIESIAWQKMDNLVPAIIQSAIDNSVLMLGYMSKESLTKTLEIGKVTFYSRSKKRLWTKGEESGNFLELKDIAVDCDNDSILIKAIPYGPTCHTGSKSCFTKNEENSSLYIIDKLEKLIAERKDYLPENSYLSSLFKKGLPRIAQKVGEEGVEVVIAAMKQDSEDELISETADLLFHLLVLLREKGISLEQICQKLVSRNTSN</sequence>
<keyword evidence="12 15" id="KW-0067">ATP-binding</keyword>
<evidence type="ECO:0000256" key="7">
    <source>
        <dbReference type="ARBA" id="ARBA00008299"/>
    </source>
</evidence>
<comment type="catalytic activity">
    <reaction evidence="2 15">
        <text>1-(5-phospho-beta-D-ribosyl)-ATP + H2O = 1-(5-phospho-beta-D-ribosyl)-5'-AMP + diphosphate + H(+)</text>
        <dbReference type="Rhea" id="RHEA:22828"/>
        <dbReference type="ChEBI" id="CHEBI:15377"/>
        <dbReference type="ChEBI" id="CHEBI:15378"/>
        <dbReference type="ChEBI" id="CHEBI:33019"/>
        <dbReference type="ChEBI" id="CHEBI:59457"/>
        <dbReference type="ChEBI" id="CHEBI:73183"/>
        <dbReference type="EC" id="3.6.1.31"/>
    </reaction>
</comment>
<evidence type="ECO:0000256" key="9">
    <source>
        <dbReference type="ARBA" id="ARBA00022605"/>
    </source>
</evidence>
<dbReference type="Gene3D" id="1.10.287.1080">
    <property type="entry name" value="MazG-like"/>
    <property type="match status" value="1"/>
</dbReference>
<dbReference type="SUPFAM" id="SSF101386">
    <property type="entry name" value="all-alpha NTP pyrophosphatases"/>
    <property type="match status" value="1"/>
</dbReference>
<dbReference type="GO" id="GO:0004635">
    <property type="term" value="F:phosphoribosyl-AMP cyclohydrolase activity"/>
    <property type="evidence" value="ECO:0007669"/>
    <property type="project" value="UniProtKB-UniRule"/>
</dbReference>
<feature type="region of interest" description="Phosphoribosyl-ATP pyrophosphohydrolase" evidence="15">
    <location>
        <begin position="116"/>
        <end position="207"/>
    </location>
</feature>
<dbReference type="OrthoDB" id="9795769at2"/>
<dbReference type="NCBIfam" id="TIGR03188">
    <property type="entry name" value="histidine_hisI"/>
    <property type="match status" value="1"/>
</dbReference>
<dbReference type="STRING" id="28110.KU46_1320"/>
<dbReference type="Pfam" id="PF01502">
    <property type="entry name" value="PRA-CH"/>
    <property type="match status" value="1"/>
</dbReference>
<protein>
    <recommendedName>
        <fullName evidence="15">Histidine biosynthesis bifunctional protein HisIE</fullName>
    </recommendedName>
    <domain>
        <recommendedName>
            <fullName evidence="15">Phosphoribosyl-AMP cyclohydrolase</fullName>
            <shortName evidence="15">PRA-CH</shortName>
            <ecNumber evidence="15">3.5.4.19</ecNumber>
        </recommendedName>
    </domain>
    <domain>
        <recommendedName>
            <fullName evidence="15">Phosphoribosyl-ATP pyrophosphatase</fullName>
            <shortName evidence="15">PRA-PH</shortName>
            <ecNumber evidence="15">3.6.1.31</ecNumber>
        </recommendedName>
    </domain>
</protein>
<dbReference type="GO" id="GO:0004636">
    <property type="term" value="F:phosphoribosyl-ATP diphosphatase activity"/>
    <property type="evidence" value="ECO:0007669"/>
    <property type="project" value="UniProtKB-UniRule"/>
</dbReference>
<evidence type="ECO:0000256" key="5">
    <source>
        <dbReference type="ARBA" id="ARBA00005204"/>
    </source>
</evidence>
<evidence type="ECO:0000256" key="11">
    <source>
        <dbReference type="ARBA" id="ARBA00022801"/>
    </source>
</evidence>
<comment type="pathway">
    <text evidence="5 15">Amino-acid biosynthesis; L-histidine biosynthesis; L-histidine from 5-phospho-alpha-D-ribose 1-diphosphate: step 2/9.</text>
</comment>
<comment type="pathway">
    <text evidence="4 15">Amino-acid biosynthesis; L-histidine biosynthesis; L-histidine from 5-phospho-alpha-D-ribose 1-diphosphate: step 3/9.</text>
</comment>
<dbReference type="HAMAP" id="MF_01019">
    <property type="entry name" value="HisIE"/>
    <property type="match status" value="1"/>
</dbReference>
<evidence type="ECO:0000259" key="16">
    <source>
        <dbReference type="Pfam" id="PF01502"/>
    </source>
</evidence>
<evidence type="ECO:0000256" key="12">
    <source>
        <dbReference type="ARBA" id="ARBA00022840"/>
    </source>
</evidence>
<keyword evidence="13 15" id="KW-0368">Histidine biosynthesis</keyword>
<dbReference type="GO" id="GO:0000105">
    <property type="term" value="P:L-histidine biosynthetic process"/>
    <property type="evidence" value="ECO:0007669"/>
    <property type="project" value="UniProtKB-UniRule"/>
</dbReference>
<gene>
    <name evidence="17" type="primary">hisE</name>
    <name evidence="15" type="synonym">hisI</name>
    <name evidence="15" type="synonym">hisIE</name>
    <name evidence="17" type="ORF">LA55_1297</name>
</gene>
<dbReference type="CDD" id="cd11534">
    <property type="entry name" value="NTP-PPase_HisIE_like"/>
    <property type="match status" value="1"/>
</dbReference>
<proteinExistence type="inferred from homology"/>
<evidence type="ECO:0000256" key="3">
    <source>
        <dbReference type="ARBA" id="ARBA00004496"/>
    </source>
</evidence>
<dbReference type="PANTHER" id="PTHR42945">
    <property type="entry name" value="HISTIDINE BIOSYNTHESIS BIFUNCTIONAL PROTEIN"/>
    <property type="match status" value="1"/>
</dbReference>
<dbReference type="GO" id="GO:0005524">
    <property type="term" value="F:ATP binding"/>
    <property type="evidence" value="ECO:0007669"/>
    <property type="project" value="UniProtKB-KW"/>
</dbReference>
<dbReference type="NCBIfam" id="NF000768">
    <property type="entry name" value="PRK00051.1"/>
    <property type="match status" value="1"/>
</dbReference>
<evidence type="ECO:0000256" key="15">
    <source>
        <dbReference type="HAMAP-Rule" id="MF_01019"/>
    </source>
</evidence>
<evidence type="ECO:0000256" key="8">
    <source>
        <dbReference type="ARBA" id="ARBA00022490"/>
    </source>
</evidence>
<keyword evidence="8 15" id="KW-0963">Cytoplasm</keyword>
<dbReference type="InterPro" id="IPR021130">
    <property type="entry name" value="PRib-ATP_PPHydrolase-like"/>
</dbReference>
<dbReference type="InterPro" id="IPR038019">
    <property type="entry name" value="PRib_AMP_CycHydrolase_sf"/>
</dbReference>